<dbReference type="RefSeq" id="WP_097147828.1">
    <property type="nucleotide sequence ID" value="NZ_OBQC01000001.1"/>
</dbReference>
<evidence type="ECO:0000256" key="1">
    <source>
        <dbReference type="ARBA" id="ARBA00022722"/>
    </source>
</evidence>
<feature type="domain" description="TNase-like" evidence="5">
    <location>
        <begin position="53"/>
        <end position="187"/>
    </location>
</feature>
<dbReference type="Gene3D" id="2.40.50.90">
    <property type="match status" value="1"/>
</dbReference>
<dbReference type="Pfam" id="PF00565">
    <property type="entry name" value="SNase"/>
    <property type="match status" value="1"/>
</dbReference>
<keyword evidence="4" id="KW-1133">Transmembrane helix</keyword>
<dbReference type="PROSITE" id="PS50830">
    <property type="entry name" value="TNASE_3"/>
    <property type="match status" value="1"/>
</dbReference>
<keyword evidence="7" id="KW-1185">Reference proteome</keyword>
<keyword evidence="4" id="KW-0472">Membrane</keyword>
<dbReference type="PANTHER" id="PTHR12302">
    <property type="entry name" value="EBNA2 BINDING PROTEIN P100"/>
    <property type="match status" value="1"/>
</dbReference>
<dbReference type="PANTHER" id="PTHR12302:SF3">
    <property type="entry name" value="SERINE_THREONINE-PROTEIN KINASE 31"/>
    <property type="match status" value="1"/>
</dbReference>
<feature type="transmembrane region" description="Helical" evidence="4">
    <location>
        <begin position="6"/>
        <end position="23"/>
    </location>
</feature>
<dbReference type="GO" id="GO:0004519">
    <property type="term" value="F:endonuclease activity"/>
    <property type="evidence" value="ECO:0007669"/>
    <property type="project" value="UniProtKB-KW"/>
</dbReference>
<sequence>MNLSDIRIVITIIILAFLLFYLYNNLLKKEEPATNTDGFLISPTYAENVTGNKLINARYVLTNDGDTFRLTINGKEERVRLLMVDTPEMNYEDNDPMPYAPEAKEFTMGLLENAKKIEVLYDNGPKTDNYGRLLAYVFVDDVLLQERLLQEGFAAVRFIHEPNNTLEEDFKKIEDQAKLKQINIWSHANYLQNDGFHPDVVAE</sequence>
<dbReference type="InterPro" id="IPR035437">
    <property type="entry name" value="SNase_OB-fold_sf"/>
</dbReference>
<reference evidence="7" key="1">
    <citation type="submission" date="2017-08" db="EMBL/GenBank/DDBJ databases">
        <authorList>
            <person name="Varghese N."/>
            <person name="Submissions S."/>
        </authorList>
    </citation>
    <scope>NUCLEOTIDE SEQUENCE [LARGE SCALE GENOMIC DNA]</scope>
    <source>
        <strain evidence="7">JC23</strain>
    </source>
</reference>
<dbReference type="AlphaFoldDB" id="A0A285U4D1"/>
<dbReference type="SUPFAM" id="SSF50199">
    <property type="entry name" value="Staphylococcal nuclease"/>
    <property type="match status" value="1"/>
</dbReference>
<keyword evidence="4" id="KW-0812">Transmembrane</keyword>
<gene>
    <name evidence="6" type="ORF">SAMN05877842_101271</name>
</gene>
<evidence type="ECO:0000256" key="2">
    <source>
        <dbReference type="ARBA" id="ARBA00022759"/>
    </source>
</evidence>
<keyword evidence="1" id="KW-0540">Nuclease</keyword>
<dbReference type="InterPro" id="IPR016071">
    <property type="entry name" value="Staphylococal_nuclease_OB-fold"/>
</dbReference>
<protein>
    <submittedName>
        <fullName evidence="6">Endonuclease YncB( thermonuclease family)</fullName>
    </submittedName>
</protein>
<dbReference type="SMART" id="SM00318">
    <property type="entry name" value="SNc"/>
    <property type="match status" value="1"/>
</dbReference>
<organism evidence="6 7">
    <name type="scientific">Ureibacillus acetophenoni</name>
    <dbReference type="NCBI Taxonomy" id="614649"/>
    <lineage>
        <taxon>Bacteria</taxon>
        <taxon>Bacillati</taxon>
        <taxon>Bacillota</taxon>
        <taxon>Bacilli</taxon>
        <taxon>Bacillales</taxon>
        <taxon>Caryophanaceae</taxon>
        <taxon>Ureibacillus</taxon>
    </lineage>
</organism>
<evidence type="ECO:0000259" key="5">
    <source>
        <dbReference type="PROSITE" id="PS50830"/>
    </source>
</evidence>
<dbReference type="GO" id="GO:0016787">
    <property type="term" value="F:hydrolase activity"/>
    <property type="evidence" value="ECO:0007669"/>
    <property type="project" value="UniProtKB-KW"/>
</dbReference>
<proteinExistence type="predicted"/>
<name>A0A285U4D1_9BACL</name>
<keyword evidence="2 6" id="KW-0255">Endonuclease</keyword>
<dbReference type="EMBL" id="OBQC01000001">
    <property type="protein sequence ID" value="SOC35131.1"/>
    <property type="molecule type" value="Genomic_DNA"/>
</dbReference>
<evidence type="ECO:0000313" key="6">
    <source>
        <dbReference type="EMBL" id="SOC35131.1"/>
    </source>
</evidence>
<dbReference type="Proteomes" id="UP000219252">
    <property type="component" value="Unassembled WGS sequence"/>
</dbReference>
<dbReference type="OrthoDB" id="4376109at2"/>
<evidence type="ECO:0000256" key="4">
    <source>
        <dbReference type="SAM" id="Phobius"/>
    </source>
</evidence>
<evidence type="ECO:0000313" key="7">
    <source>
        <dbReference type="Proteomes" id="UP000219252"/>
    </source>
</evidence>
<keyword evidence="3" id="KW-0378">Hydrolase</keyword>
<accession>A0A285U4D1</accession>
<evidence type="ECO:0000256" key="3">
    <source>
        <dbReference type="ARBA" id="ARBA00022801"/>
    </source>
</evidence>